<name>A0AAV7TA07_PLEWA</name>
<dbReference type="Proteomes" id="UP001066276">
    <property type="component" value="Chromosome 4_1"/>
</dbReference>
<organism evidence="2 3">
    <name type="scientific">Pleurodeles waltl</name>
    <name type="common">Iberian ribbed newt</name>
    <dbReference type="NCBI Taxonomy" id="8319"/>
    <lineage>
        <taxon>Eukaryota</taxon>
        <taxon>Metazoa</taxon>
        <taxon>Chordata</taxon>
        <taxon>Craniata</taxon>
        <taxon>Vertebrata</taxon>
        <taxon>Euteleostomi</taxon>
        <taxon>Amphibia</taxon>
        <taxon>Batrachia</taxon>
        <taxon>Caudata</taxon>
        <taxon>Salamandroidea</taxon>
        <taxon>Salamandridae</taxon>
        <taxon>Pleurodelinae</taxon>
        <taxon>Pleurodeles</taxon>
    </lineage>
</organism>
<protein>
    <submittedName>
        <fullName evidence="2">Uncharacterized protein</fullName>
    </submittedName>
</protein>
<sequence length="118" mass="12960">MDGAARAAYSHVRVPGTESVLSAEYVAPRRSSAPGPKTRGWARFLVQTGGCHLRTVVMEDAVPGAAHSPRDRVHHYKRFIKAGPRSSPQALKDRSNEGHGPWVRELPLGPRPLLQKFC</sequence>
<evidence type="ECO:0000313" key="2">
    <source>
        <dbReference type="EMBL" id="KAJ1173159.1"/>
    </source>
</evidence>
<reference evidence="2" key="1">
    <citation type="journal article" date="2022" name="bioRxiv">
        <title>Sequencing and chromosome-scale assembly of the giantPleurodeles waltlgenome.</title>
        <authorList>
            <person name="Brown T."/>
            <person name="Elewa A."/>
            <person name="Iarovenko S."/>
            <person name="Subramanian E."/>
            <person name="Araus A.J."/>
            <person name="Petzold A."/>
            <person name="Susuki M."/>
            <person name="Suzuki K.-i.T."/>
            <person name="Hayashi T."/>
            <person name="Toyoda A."/>
            <person name="Oliveira C."/>
            <person name="Osipova E."/>
            <person name="Leigh N.D."/>
            <person name="Simon A."/>
            <person name="Yun M.H."/>
        </authorList>
    </citation>
    <scope>NUCLEOTIDE SEQUENCE</scope>
    <source>
        <strain evidence="2">20211129_DDA</strain>
        <tissue evidence="2">Liver</tissue>
    </source>
</reference>
<keyword evidence="3" id="KW-1185">Reference proteome</keyword>
<feature type="region of interest" description="Disordered" evidence="1">
    <location>
        <begin position="81"/>
        <end position="108"/>
    </location>
</feature>
<dbReference type="AlphaFoldDB" id="A0AAV7TA07"/>
<evidence type="ECO:0000313" key="3">
    <source>
        <dbReference type="Proteomes" id="UP001066276"/>
    </source>
</evidence>
<accession>A0AAV7TA07</accession>
<comment type="caution">
    <text evidence="2">The sequence shown here is derived from an EMBL/GenBank/DDBJ whole genome shotgun (WGS) entry which is preliminary data.</text>
</comment>
<evidence type="ECO:0000256" key="1">
    <source>
        <dbReference type="SAM" id="MobiDB-lite"/>
    </source>
</evidence>
<dbReference type="EMBL" id="JANPWB010000007">
    <property type="protein sequence ID" value="KAJ1173159.1"/>
    <property type="molecule type" value="Genomic_DNA"/>
</dbReference>
<gene>
    <name evidence="2" type="ORF">NDU88_005000</name>
</gene>
<proteinExistence type="predicted"/>